<evidence type="ECO:0000313" key="4">
    <source>
        <dbReference type="Proteomes" id="UP000017429"/>
    </source>
</evidence>
<dbReference type="InterPro" id="IPR004380">
    <property type="entry name" value="Asp_race"/>
</dbReference>
<keyword evidence="2 3" id="KW-0413">Isomerase</keyword>
<sequence length="230" mass="25312">MKTIGIIGGMGPAATIDLYQKLIDQTPAEKDQDHIHVIIDSYPQIEDRTRYILYGGINPSLKLVESAKRLEASGAEALIMPCNTAHYFAKDIERAVNIPLIHIVKCSAEAVKSRYPETKKIGLIATSGTIKADVYGNILKEYGFETVVLSEKIENNIMDCIYKGVKAGKTKEYSPLFQQCIDEITALGADLLIEGCTEIPLLMPYVKTNLPVIDATYELAQAAVNYALTK</sequence>
<reference evidence="3" key="2">
    <citation type="submission" date="2022-05" db="EMBL/GenBank/DDBJ databases">
        <authorList>
            <person name="Proctor A.L."/>
            <person name="Phillips G.J."/>
            <person name="Wannemuehler M.J."/>
        </authorList>
    </citation>
    <scope>NUCLEOTIDE SEQUENCE</scope>
    <source>
        <strain evidence="3">ASF457</strain>
    </source>
</reference>
<dbReference type="Proteomes" id="UP000017429">
    <property type="component" value="Chromosome"/>
</dbReference>
<proteinExistence type="inferred from homology"/>
<evidence type="ECO:0000313" key="3">
    <source>
        <dbReference type="EMBL" id="USF23904.1"/>
    </source>
</evidence>
<dbReference type="Pfam" id="PF01177">
    <property type="entry name" value="Asp_Glu_race"/>
    <property type="match status" value="1"/>
</dbReference>
<dbReference type="EC" id="5.1.1.13" evidence="3"/>
<dbReference type="RefSeq" id="WP_023275274.1">
    <property type="nucleotide sequence ID" value="NZ_CP097562.1"/>
</dbReference>
<reference evidence="3" key="1">
    <citation type="journal article" date="2014" name="Genome Announc.">
        <title>Draft genome sequences of the altered schaedler flora, a defined bacterial community from gnotobiotic mice.</title>
        <authorList>
            <person name="Wannemuehler M.J."/>
            <person name="Overstreet A.M."/>
            <person name="Ward D.V."/>
            <person name="Phillips G.J."/>
        </authorList>
    </citation>
    <scope>NUCLEOTIDE SEQUENCE</scope>
    <source>
        <strain evidence="3">ASF457</strain>
    </source>
</reference>
<dbReference type="InterPro" id="IPR018187">
    <property type="entry name" value="Asp/Glu_racemase_AS_1"/>
</dbReference>
<accession>V2Q2B8</accession>
<evidence type="ECO:0000256" key="2">
    <source>
        <dbReference type="ARBA" id="ARBA00023235"/>
    </source>
</evidence>
<keyword evidence="4" id="KW-1185">Reference proteome</keyword>
<evidence type="ECO:0000256" key="1">
    <source>
        <dbReference type="ARBA" id="ARBA00007847"/>
    </source>
</evidence>
<organism evidence="3 4">
    <name type="scientific">Mucispirillum schaedleri ASF457</name>
    <dbReference type="NCBI Taxonomy" id="1379858"/>
    <lineage>
        <taxon>Bacteria</taxon>
        <taxon>Pseudomonadati</taxon>
        <taxon>Deferribacterota</taxon>
        <taxon>Deferribacteres</taxon>
        <taxon>Deferribacterales</taxon>
        <taxon>Mucispirillaceae</taxon>
        <taxon>Mucispirillum</taxon>
    </lineage>
</organism>
<name>V2Q2B8_9BACT</name>
<dbReference type="InterPro" id="IPR001920">
    <property type="entry name" value="Asp/Glu_race"/>
</dbReference>
<dbReference type="GO" id="GO:0047689">
    <property type="term" value="F:aspartate racemase activity"/>
    <property type="evidence" value="ECO:0007669"/>
    <property type="project" value="UniProtKB-EC"/>
</dbReference>
<dbReference type="NCBIfam" id="TIGR00035">
    <property type="entry name" value="asp_race"/>
    <property type="match status" value="1"/>
</dbReference>
<dbReference type="KEGG" id="msch:N508_000977"/>
<dbReference type="SUPFAM" id="SSF53681">
    <property type="entry name" value="Aspartate/glutamate racemase"/>
    <property type="match status" value="2"/>
</dbReference>
<reference evidence="3" key="3">
    <citation type="submission" date="2022-06" db="EMBL/GenBank/DDBJ databases">
        <title>Resources to Facilitate Use of the Altered Schaedler Flora (ASF) Mouse Model to Study Microbiome Function.</title>
        <authorList>
            <person name="Proctor A."/>
            <person name="Parvinroo S."/>
            <person name="Richie T."/>
            <person name="Jia X."/>
            <person name="Lee S.T.M."/>
            <person name="Karp P.D."/>
            <person name="Paley S."/>
            <person name="Kostic A.D."/>
            <person name="Pierre J.F."/>
            <person name="Wannemuehler M.J."/>
            <person name="Phillips G.J."/>
        </authorList>
    </citation>
    <scope>NUCLEOTIDE SEQUENCE</scope>
    <source>
        <strain evidence="3">ASF457</strain>
    </source>
</reference>
<gene>
    <name evidence="3" type="ORF">N508_000977</name>
</gene>
<dbReference type="OrthoDB" id="9803739at2"/>
<dbReference type="InterPro" id="IPR033134">
    <property type="entry name" value="Asp/Glu_racemase_AS_2"/>
</dbReference>
<dbReference type="PANTHER" id="PTHR21198:SF7">
    <property type="entry name" value="ASPARTATE-GLUTAMATE RACEMASE FAMILY"/>
    <property type="match status" value="1"/>
</dbReference>
<dbReference type="PROSITE" id="PS00923">
    <property type="entry name" value="ASP_GLU_RACEMASE_1"/>
    <property type="match status" value="1"/>
</dbReference>
<dbReference type="eggNOG" id="COG1794">
    <property type="taxonomic scope" value="Bacteria"/>
</dbReference>
<dbReference type="AlphaFoldDB" id="V2Q2B8"/>
<dbReference type="Gene3D" id="3.40.50.1860">
    <property type="match status" value="2"/>
</dbReference>
<comment type="similarity">
    <text evidence="1">Belongs to the aspartate/glutamate racemases family.</text>
</comment>
<dbReference type="InterPro" id="IPR015942">
    <property type="entry name" value="Asp/Glu/hydantoin_racemase"/>
</dbReference>
<dbReference type="EMBL" id="CP097562">
    <property type="protein sequence ID" value="USF23904.1"/>
    <property type="molecule type" value="Genomic_DNA"/>
</dbReference>
<dbReference type="PROSITE" id="PS00924">
    <property type="entry name" value="ASP_GLU_RACEMASE_2"/>
    <property type="match status" value="1"/>
</dbReference>
<protein>
    <submittedName>
        <fullName evidence="3">Aspartate racemase</fullName>
        <ecNumber evidence="3">5.1.1.13</ecNumber>
    </submittedName>
</protein>
<dbReference type="PANTHER" id="PTHR21198">
    <property type="entry name" value="GLUTAMATE RACEMASE"/>
    <property type="match status" value="1"/>
</dbReference>